<evidence type="ECO:0000313" key="2">
    <source>
        <dbReference type="EMBL" id="MFC0180983.1"/>
    </source>
</evidence>
<organism evidence="2 3">
    <name type="scientific">Thorsellia kenyensis</name>
    <dbReference type="NCBI Taxonomy" id="1549888"/>
    <lineage>
        <taxon>Bacteria</taxon>
        <taxon>Pseudomonadati</taxon>
        <taxon>Pseudomonadota</taxon>
        <taxon>Gammaproteobacteria</taxon>
        <taxon>Enterobacterales</taxon>
        <taxon>Thorselliaceae</taxon>
        <taxon>Thorsellia</taxon>
    </lineage>
</organism>
<dbReference type="Proteomes" id="UP001589758">
    <property type="component" value="Unassembled WGS sequence"/>
</dbReference>
<reference evidence="2 3" key="1">
    <citation type="submission" date="2024-09" db="EMBL/GenBank/DDBJ databases">
        <authorList>
            <person name="Sun Q."/>
            <person name="Mori K."/>
        </authorList>
    </citation>
    <scope>NUCLEOTIDE SEQUENCE [LARGE SCALE GENOMIC DNA]</scope>
    <source>
        <strain evidence="2 3">CCM 8545</strain>
    </source>
</reference>
<gene>
    <name evidence="2" type="primary">mobH</name>
    <name evidence="2" type="ORF">ACFFIT_12960</name>
</gene>
<dbReference type="RefSeq" id="WP_385878311.1">
    <property type="nucleotide sequence ID" value="NZ_JBHLXE010000111.1"/>
</dbReference>
<dbReference type="Pfam" id="PF07514">
    <property type="entry name" value="TraI_2"/>
    <property type="match status" value="1"/>
</dbReference>
<evidence type="ECO:0000259" key="1">
    <source>
        <dbReference type="Pfam" id="PF07514"/>
    </source>
</evidence>
<feature type="domain" description="Uncharacterised" evidence="1">
    <location>
        <begin position="39"/>
        <end position="346"/>
    </location>
</feature>
<evidence type="ECO:0000313" key="3">
    <source>
        <dbReference type="Proteomes" id="UP001589758"/>
    </source>
</evidence>
<accession>A0ABV6CDC2</accession>
<dbReference type="Gene3D" id="1.10.3210.40">
    <property type="match status" value="1"/>
</dbReference>
<comment type="caution">
    <text evidence="2">The sequence shown here is derived from an EMBL/GenBank/DDBJ whole genome shotgun (WGS) entry which is preliminary data.</text>
</comment>
<protein>
    <submittedName>
        <fullName evidence="2">MobH family relaxase</fullName>
    </submittedName>
</protein>
<name>A0ABV6CDC2_9GAMM</name>
<sequence>MDIKRDSKSLITKELIFFNSNEYIVNKLPQNISQEVSILISRIKTLLCLSEHEYIELIIPTLNRFYAYSYFVPASQMHHHAYQGGLLTHSLEVGLFLLILTEDEILVSDGAPERRKKLEKKWRVALFVAGLSHDFGKLFTDMTIKIANTSEVWEPFKESFQEWSTPFVTADIQIEWAKGRFKVHESLAAFSCSFLLTQPLLMWLCEYGTEILIELYDGISLQNKQHKLTDWILRADQKSVETHFKTSANKSQLYTTKPCKNTLIQCVEQIISSLIVDEIWTVNQRGARFWYQIESNSECLYLVWGHACQELLEKLQINYIVEGYSQESLFDVLNQSGFFEKQQDSSVFIKLSPSCLSQGNKKIFLNMVQIKNPTKFISELKRGEPINTIEFERGGTGKVLDSICSDKQNLVTHAATSCEEQQQNLLHKNKLNTAVNTGYVNISNFPDLNNTLFEPTTSPYVSNTKLCHSQHKAPSLLNEIKKQEQGKIKVTSKSFFQQTIHLLLNEFSNFLEINELGVSFNLYELREAFSVKGYDENLLIKSFIHHRKCELSSEGNAFISLSHKDRIAISKMYEKE</sequence>
<keyword evidence="3" id="KW-1185">Reference proteome</keyword>
<dbReference type="InterPro" id="IPR011119">
    <property type="entry name" value="Unchr_helicase_relaxase_TraI"/>
</dbReference>
<proteinExistence type="predicted"/>
<dbReference type="EMBL" id="JBHLXE010000111">
    <property type="protein sequence ID" value="MFC0180983.1"/>
    <property type="molecule type" value="Genomic_DNA"/>
</dbReference>
<dbReference type="NCBIfam" id="NF041494">
    <property type="entry name" value="MobH"/>
    <property type="match status" value="1"/>
</dbReference>